<evidence type="ECO:0000313" key="3">
    <source>
        <dbReference type="Proteomes" id="UP000011625"/>
    </source>
</evidence>
<dbReference type="RefSeq" id="WP_005040799.1">
    <property type="nucleotide sequence ID" value="NZ_AOME01000026.1"/>
</dbReference>
<dbReference type="EMBL" id="AOME01000026">
    <property type="protein sequence ID" value="EMA54626.1"/>
    <property type="molecule type" value="Genomic_DNA"/>
</dbReference>
<sequence length="239" mass="27173">MTDGETAPHPPSSAAEEEEEFGQLSRRPGDSTVSRADLQRDETVRRWGLVTPSATRIGRADSPDGDLSENVRRLHEERHPAMEGYSERAHRLEKLRLTHALCSNLGLTPWQRDRAIGTMIDLDLTVFGSQRAIPKVALVVIRHVVDREREHHLGLHDDEWIAEQPPERLADLYDQFHSITDDDQFTALCEKYDLDVTNLNRLRRTLTEQLDEQDLHDAVYGRNPYRDPSLPDLGVGSSA</sequence>
<dbReference type="Proteomes" id="UP000011625">
    <property type="component" value="Unassembled WGS sequence"/>
</dbReference>
<comment type="caution">
    <text evidence="2">The sequence shown here is derived from an EMBL/GenBank/DDBJ whole genome shotgun (WGS) entry which is preliminary data.</text>
</comment>
<dbReference type="OrthoDB" id="225544at2157"/>
<gene>
    <name evidence="2" type="ORF">C450_05010</name>
</gene>
<evidence type="ECO:0000256" key="1">
    <source>
        <dbReference type="SAM" id="MobiDB-lite"/>
    </source>
</evidence>
<protein>
    <submittedName>
        <fullName evidence="2">DNA-directed RNA polymerase epsilon subunit</fullName>
    </submittedName>
</protein>
<organism evidence="2 3">
    <name type="scientific">Halococcus salifodinae DSM 8989</name>
    <dbReference type="NCBI Taxonomy" id="1227456"/>
    <lineage>
        <taxon>Archaea</taxon>
        <taxon>Methanobacteriati</taxon>
        <taxon>Methanobacteriota</taxon>
        <taxon>Stenosarchaea group</taxon>
        <taxon>Halobacteria</taxon>
        <taxon>Halobacteriales</taxon>
        <taxon>Halococcaceae</taxon>
        <taxon>Halococcus</taxon>
    </lineage>
</organism>
<keyword evidence="2" id="KW-0240">DNA-directed RNA polymerase</keyword>
<keyword evidence="2" id="KW-0804">Transcription</keyword>
<dbReference type="AlphaFoldDB" id="M0N9T4"/>
<dbReference type="PATRIC" id="fig|1227456.3.peg.1022"/>
<proteinExistence type="predicted"/>
<dbReference type="GO" id="GO:0000428">
    <property type="term" value="C:DNA-directed RNA polymerase complex"/>
    <property type="evidence" value="ECO:0007669"/>
    <property type="project" value="UniProtKB-KW"/>
</dbReference>
<feature type="region of interest" description="Disordered" evidence="1">
    <location>
        <begin position="1"/>
        <end position="38"/>
    </location>
</feature>
<name>M0N9T4_9EURY</name>
<evidence type="ECO:0000313" key="2">
    <source>
        <dbReference type="EMBL" id="EMA54626.1"/>
    </source>
</evidence>
<feature type="region of interest" description="Disordered" evidence="1">
    <location>
        <begin position="217"/>
        <end position="239"/>
    </location>
</feature>
<accession>M0N9T4</accession>
<keyword evidence="3" id="KW-1185">Reference proteome</keyword>
<reference evidence="2 3" key="1">
    <citation type="journal article" date="2014" name="PLoS Genet.">
        <title>Phylogenetically driven sequencing of extremely halophilic archaea reveals strategies for static and dynamic osmo-response.</title>
        <authorList>
            <person name="Becker E.A."/>
            <person name="Seitzer P.M."/>
            <person name="Tritt A."/>
            <person name="Larsen D."/>
            <person name="Krusor M."/>
            <person name="Yao A.I."/>
            <person name="Wu D."/>
            <person name="Madern D."/>
            <person name="Eisen J.A."/>
            <person name="Darling A.E."/>
            <person name="Facciotti M.T."/>
        </authorList>
    </citation>
    <scope>NUCLEOTIDE SEQUENCE [LARGE SCALE GENOMIC DNA]</scope>
    <source>
        <strain evidence="2 3">DSM 8989</strain>
    </source>
</reference>